<name>A0A0J6I1Y7_COCPO</name>
<reference evidence="2" key="2">
    <citation type="journal article" date="2009" name="Genome Res.">
        <title>Comparative genomic analyses of the human fungal pathogens Coccidioides and their relatives.</title>
        <authorList>
            <person name="Sharpton T.J."/>
            <person name="Stajich J.E."/>
            <person name="Rounsley S.D."/>
            <person name="Gardner M.J."/>
            <person name="Wortman J.R."/>
            <person name="Jordar V.S."/>
            <person name="Maiti R."/>
            <person name="Kodira C.D."/>
            <person name="Neafsey D.E."/>
            <person name="Zeng Q."/>
            <person name="Hung C.-Y."/>
            <person name="McMahan C."/>
            <person name="Muszewska A."/>
            <person name="Grynberg M."/>
            <person name="Mandel M.A."/>
            <person name="Kellner E.M."/>
            <person name="Barker B.M."/>
            <person name="Galgiani J.N."/>
            <person name="Orbach M.J."/>
            <person name="Kirkland T.N."/>
            <person name="Cole G.T."/>
            <person name="Henn M.R."/>
            <person name="Birren B.W."/>
            <person name="Taylor J.W."/>
        </authorList>
    </citation>
    <scope>NUCLEOTIDE SEQUENCE [LARGE SCALE GENOMIC DNA]</scope>
    <source>
        <strain evidence="2">RMSCC 3488</strain>
    </source>
</reference>
<dbReference type="InterPro" id="IPR029063">
    <property type="entry name" value="SAM-dependent_MTases_sf"/>
</dbReference>
<dbReference type="GO" id="GO:0008168">
    <property type="term" value="F:methyltransferase activity"/>
    <property type="evidence" value="ECO:0007669"/>
    <property type="project" value="TreeGrafter"/>
</dbReference>
<dbReference type="PANTHER" id="PTHR43591">
    <property type="entry name" value="METHYLTRANSFERASE"/>
    <property type="match status" value="1"/>
</dbReference>
<dbReference type="VEuPathDB" id="FungiDB:CPAG_01663"/>
<accession>A0A0J6I1Y7</accession>
<gene>
    <name evidence="1" type="ORF">CPAG_01663</name>
</gene>
<dbReference type="EMBL" id="DS268109">
    <property type="protein sequence ID" value="KMM65312.1"/>
    <property type="molecule type" value="Genomic_DNA"/>
</dbReference>
<dbReference type="AlphaFoldDB" id="A0A0J6I1Y7"/>
<proteinExistence type="predicted"/>
<evidence type="ECO:0000313" key="2">
    <source>
        <dbReference type="Proteomes" id="UP000054567"/>
    </source>
</evidence>
<dbReference type="Pfam" id="PF13489">
    <property type="entry name" value="Methyltransf_23"/>
    <property type="match status" value="1"/>
</dbReference>
<evidence type="ECO:0000313" key="1">
    <source>
        <dbReference type="EMBL" id="KMM65312.1"/>
    </source>
</evidence>
<dbReference type="Gene3D" id="3.40.50.150">
    <property type="entry name" value="Vaccinia Virus protein VP39"/>
    <property type="match status" value="1"/>
</dbReference>
<dbReference type="OrthoDB" id="2013972at2759"/>
<reference evidence="2" key="3">
    <citation type="journal article" date="2010" name="Genome Res.">
        <title>Population genomic sequencing of Coccidioides fungi reveals recent hybridization and transposon control.</title>
        <authorList>
            <person name="Neafsey D.E."/>
            <person name="Barker B.M."/>
            <person name="Sharpton T.J."/>
            <person name="Stajich J.E."/>
            <person name="Park D.J."/>
            <person name="Whiston E."/>
            <person name="Hung C.-Y."/>
            <person name="McMahan C."/>
            <person name="White J."/>
            <person name="Sykes S."/>
            <person name="Heiman D."/>
            <person name="Young S."/>
            <person name="Zeng Q."/>
            <person name="Abouelleil A."/>
            <person name="Aftuck L."/>
            <person name="Bessette D."/>
            <person name="Brown A."/>
            <person name="FitzGerald M."/>
            <person name="Lui A."/>
            <person name="Macdonald J.P."/>
            <person name="Priest M."/>
            <person name="Orbach M.J."/>
            <person name="Galgiani J.N."/>
            <person name="Kirkland T.N."/>
            <person name="Cole G.T."/>
            <person name="Birren B.W."/>
            <person name="Henn M.R."/>
            <person name="Taylor J.W."/>
            <person name="Rounsley S.D."/>
        </authorList>
    </citation>
    <scope>NUCLEOTIDE SEQUENCE [LARGE SCALE GENOMIC DNA]</scope>
    <source>
        <strain evidence="2">RMSCC 3488</strain>
    </source>
</reference>
<protein>
    <submittedName>
        <fullName evidence="1">UMTA protein</fullName>
    </submittedName>
</protein>
<dbReference type="CDD" id="cd02440">
    <property type="entry name" value="AdoMet_MTases"/>
    <property type="match status" value="1"/>
</dbReference>
<dbReference type="SUPFAM" id="SSF53335">
    <property type="entry name" value="S-adenosyl-L-methionine-dependent methyltransferases"/>
    <property type="match status" value="1"/>
</dbReference>
<organism evidence="1 2">
    <name type="scientific">Coccidioides posadasii RMSCC 3488</name>
    <dbReference type="NCBI Taxonomy" id="454284"/>
    <lineage>
        <taxon>Eukaryota</taxon>
        <taxon>Fungi</taxon>
        <taxon>Dikarya</taxon>
        <taxon>Ascomycota</taxon>
        <taxon>Pezizomycotina</taxon>
        <taxon>Eurotiomycetes</taxon>
        <taxon>Eurotiomycetidae</taxon>
        <taxon>Onygenales</taxon>
        <taxon>Onygenaceae</taxon>
        <taxon>Coccidioides</taxon>
    </lineage>
</organism>
<sequence>MDHHPIEQAEDGIIQIEDDVDSSYGDYSDVASGTTSLYSQITSHVYENGRRYNGWRYGTYWGPNDEQASDNLDLFHHVFNLTFGGRTFLAPIGDNPQRVLDLGTGTGIWAMDFADEFPSAAVIATDVSAIQPTLVPPNLEFQIDDFCEPWTFRKESFDYIHARCIYGCSSDYPALYQEALDHLKPGGWFEQAEISVVAQSDDSSLKGTAIERWGPLAHKVGDVFGKSFRIVDEMTDMIKSAGFVNVKKRTFKWPIGTWPKDPKLKEIGLYNKLGWEEGLDGWANFLFTNYLGWTLEEVQVLTAHIRNDLRNPKVHAWQHVTVCYGQKPTAKKAKD</sequence>
<dbReference type="Proteomes" id="UP000054567">
    <property type="component" value="Unassembled WGS sequence"/>
</dbReference>
<dbReference type="PANTHER" id="PTHR43591:SF105">
    <property type="entry name" value="METHYLTRANSFERASE DOMAIN-CONTAINING PROTEIN-RELATED"/>
    <property type="match status" value="1"/>
</dbReference>
<reference evidence="1 2" key="1">
    <citation type="submission" date="2007-06" db="EMBL/GenBank/DDBJ databases">
        <title>The Genome Sequence of Coccidioides posadasii RMSCC_3488.</title>
        <authorList>
            <consortium name="Coccidioides Genome Resources Consortium"/>
            <consortium name="The Broad Institute Genome Sequencing Platform"/>
            <person name="Henn M.R."/>
            <person name="Sykes S."/>
            <person name="Young S."/>
            <person name="Jaffe D."/>
            <person name="Berlin A."/>
            <person name="Alvarez P."/>
            <person name="Butler J."/>
            <person name="Gnerre S."/>
            <person name="Grabherr M."/>
            <person name="Mauceli E."/>
            <person name="Brockman W."/>
            <person name="Kodira C."/>
            <person name="Alvarado L."/>
            <person name="Zeng Q."/>
            <person name="Crawford M."/>
            <person name="Antoine C."/>
            <person name="Devon K."/>
            <person name="Galgiani J."/>
            <person name="Orsborn K."/>
            <person name="Lewis M.L."/>
            <person name="Nusbaum C."/>
            <person name="Galagan J."/>
            <person name="Birren B."/>
        </authorList>
    </citation>
    <scope>NUCLEOTIDE SEQUENCE [LARGE SCALE GENOMIC DNA]</scope>
    <source>
        <strain evidence="1 2">RMSCC 3488</strain>
    </source>
</reference>